<dbReference type="RefSeq" id="WP_063514040.1">
    <property type="nucleotide sequence ID" value="NZ_CP011158.1"/>
</dbReference>
<dbReference type="EMBL" id="CP011158">
    <property type="protein sequence ID" value="ANB91463.1"/>
    <property type="molecule type" value="Genomic_DNA"/>
</dbReference>
<proteinExistence type="predicted"/>
<evidence type="ECO:0000313" key="1">
    <source>
        <dbReference type="EMBL" id="ANB91463.1"/>
    </source>
</evidence>
<reference evidence="2 4" key="2">
    <citation type="submission" date="2018-06" db="EMBL/GenBank/DDBJ databases">
        <authorList>
            <consortium name="Pathogen Informatics"/>
            <person name="Doyle S."/>
        </authorList>
    </citation>
    <scope>NUCLEOTIDE SEQUENCE [LARGE SCALE GENOMIC DNA]</scope>
    <source>
        <strain evidence="2 4">NCTC11227</strain>
    </source>
</reference>
<organism evidence="2 4">
    <name type="scientific">Moraxella ovis</name>
    <dbReference type="NCBI Taxonomy" id="29433"/>
    <lineage>
        <taxon>Bacteria</taxon>
        <taxon>Pseudomonadati</taxon>
        <taxon>Pseudomonadota</taxon>
        <taxon>Gammaproteobacteria</taxon>
        <taxon>Moraxellales</taxon>
        <taxon>Moraxellaceae</taxon>
        <taxon>Moraxella</taxon>
    </lineage>
</organism>
<dbReference type="KEGG" id="moi:MOVS_05135"/>
<dbReference type="Proteomes" id="UP000076765">
    <property type="component" value="Chromosome"/>
</dbReference>
<name>A0A378PL08_9GAMM</name>
<dbReference type="AlphaFoldDB" id="A0A378PL08"/>
<sequence length="163" mass="18897">MTQFKAGDRVYCLAYTYSPRIYILEDFNASSENPLLIRDRDTFTLDGRINIKASIPSLVLATEKNYKMLCEIFPDITWEEPHKQPTARELIIKMLNDGWKAVPCYVRDNCQIDYQQTLIQEVIPDMHFPYLNGKVVWADAKPFDPKTGKKIVDYIDGKVILES</sequence>
<reference evidence="1 3" key="1">
    <citation type="submission" date="2015-04" db="EMBL/GenBank/DDBJ databases">
        <authorList>
            <person name="Calcutt M.J."/>
            <person name="Foecking M.F."/>
        </authorList>
    </citation>
    <scope>NUCLEOTIDE SEQUENCE [LARGE SCALE GENOMIC DNA]</scope>
    <source>
        <strain evidence="1 3">199/55</strain>
    </source>
</reference>
<dbReference type="Proteomes" id="UP000255102">
    <property type="component" value="Unassembled WGS sequence"/>
</dbReference>
<keyword evidence="3" id="KW-1185">Reference proteome</keyword>
<dbReference type="EMBL" id="UGPW01000001">
    <property type="protein sequence ID" value="STY87076.1"/>
    <property type="molecule type" value="Genomic_DNA"/>
</dbReference>
<evidence type="ECO:0000313" key="2">
    <source>
        <dbReference type="EMBL" id="STY87076.1"/>
    </source>
</evidence>
<protein>
    <submittedName>
        <fullName evidence="2">Uncharacterized protein</fullName>
    </submittedName>
</protein>
<gene>
    <name evidence="1" type="ORF">MOVS_05135</name>
    <name evidence="2" type="ORF">NCTC11227_01075</name>
</gene>
<evidence type="ECO:0000313" key="4">
    <source>
        <dbReference type="Proteomes" id="UP000255102"/>
    </source>
</evidence>
<evidence type="ECO:0000313" key="3">
    <source>
        <dbReference type="Proteomes" id="UP000076765"/>
    </source>
</evidence>
<accession>A0A378PL08</accession>